<evidence type="ECO:0000256" key="1">
    <source>
        <dbReference type="SAM" id="MobiDB-lite"/>
    </source>
</evidence>
<proteinExistence type="predicted"/>
<dbReference type="Proteomes" id="UP000092154">
    <property type="component" value="Unassembled WGS sequence"/>
</dbReference>
<feature type="region of interest" description="Disordered" evidence="1">
    <location>
        <begin position="35"/>
        <end position="60"/>
    </location>
</feature>
<feature type="compositionally biased region" description="Polar residues" evidence="1">
    <location>
        <begin position="46"/>
        <end position="56"/>
    </location>
</feature>
<accession>A0A1B7NCQ3</accession>
<reference evidence="2 3" key="1">
    <citation type="submission" date="2016-06" db="EMBL/GenBank/DDBJ databases">
        <title>Comparative genomics of the ectomycorrhizal sister species Rhizopogon vinicolor and Rhizopogon vesiculosus (Basidiomycota: Boletales) reveals a divergence of the mating type B locus.</title>
        <authorList>
            <consortium name="DOE Joint Genome Institute"/>
            <person name="Mujic A.B."/>
            <person name="Kuo A."/>
            <person name="Tritt A."/>
            <person name="Lipzen A."/>
            <person name="Chen C."/>
            <person name="Johnson J."/>
            <person name="Sharma A."/>
            <person name="Barry K."/>
            <person name="Grigoriev I.V."/>
            <person name="Spatafora J.W."/>
        </authorList>
    </citation>
    <scope>NUCLEOTIDE SEQUENCE [LARGE SCALE GENOMIC DNA]</scope>
    <source>
        <strain evidence="2 3">AM-OR11-026</strain>
    </source>
</reference>
<name>A0A1B7NCQ3_9AGAM</name>
<feature type="region of interest" description="Disordered" evidence="1">
    <location>
        <begin position="151"/>
        <end position="208"/>
    </location>
</feature>
<organism evidence="2 3">
    <name type="scientific">Rhizopogon vinicolor AM-OR11-026</name>
    <dbReference type="NCBI Taxonomy" id="1314800"/>
    <lineage>
        <taxon>Eukaryota</taxon>
        <taxon>Fungi</taxon>
        <taxon>Dikarya</taxon>
        <taxon>Basidiomycota</taxon>
        <taxon>Agaricomycotina</taxon>
        <taxon>Agaricomycetes</taxon>
        <taxon>Agaricomycetidae</taxon>
        <taxon>Boletales</taxon>
        <taxon>Suillineae</taxon>
        <taxon>Rhizopogonaceae</taxon>
        <taxon>Rhizopogon</taxon>
    </lineage>
</organism>
<dbReference type="EMBL" id="KV448152">
    <property type="protein sequence ID" value="OAX42652.1"/>
    <property type="molecule type" value="Genomic_DNA"/>
</dbReference>
<dbReference type="InParanoid" id="A0A1B7NCQ3"/>
<feature type="compositionally biased region" description="Low complexity" evidence="1">
    <location>
        <begin position="35"/>
        <end position="45"/>
    </location>
</feature>
<evidence type="ECO:0000313" key="2">
    <source>
        <dbReference type="EMBL" id="OAX42652.1"/>
    </source>
</evidence>
<gene>
    <name evidence="2" type="ORF">K503DRAFT_779753</name>
</gene>
<sequence>MASMAYYNSPGWVAGFPPHPMQHMGSYPGYPLPPAISQSISPASSGDTHGTPSTTPAPGPFYAYLSGVQGDQASPSAGTPPSPLLAQPPNAWRRNLPPALTPGIPMPPGVLNPNTGPFLGSQGWMPNLGMNQHMSQWCVVHPMFEQRGGPSRHQFRGGNHSHFKSGGRGQPGRPARGSFAPHGAMMNTHSGAGPAHFTGSQQDVQSVS</sequence>
<feature type="compositionally biased region" description="Basic residues" evidence="1">
    <location>
        <begin position="153"/>
        <end position="165"/>
    </location>
</feature>
<dbReference type="OrthoDB" id="410044at2759"/>
<dbReference type="AlphaFoldDB" id="A0A1B7NCQ3"/>
<protein>
    <submittedName>
        <fullName evidence="2">Uncharacterized protein</fullName>
    </submittedName>
</protein>
<dbReference type="STRING" id="1314800.A0A1B7NCQ3"/>
<feature type="compositionally biased region" description="Polar residues" evidence="1">
    <location>
        <begin position="198"/>
        <end position="208"/>
    </location>
</feature>
<keyword evidence="3" id="KW-1185">Reference proteome</keyword>
<evidence type="ECO:0000313" key="3">
    <source>
        <dbReference type="Proteomes" id="UP000092154"/>
    </source>
</evidence>